<name>A0ABQ4PX10_9PROT</name>
<evidence type="ECO:0000256" key="1">
    <source>
        <dbReference type="ARBA" id="ARBA00004328"/>
    </source>
</evidence>
<comment type="caution">
    <text evidence="3">The sequence shown here is derived from an EMBL/GenBank/DDBJ whole genome shotgun (WGS) entry which is preliminary data.</text>
</comment>
<dbReference type="NCBIfam" id="TIGR01554">
    <property type="entry name" value="major_cap_HK97"/>
    <property type="match status" value="1"/>
</dbReference>
<dbReference type="Gene3D" id="3.30.2320.10">
    <property type="entry name" value="hypothetical protein PF0899 domain"/>
    <property type="match status" value="1"/>
</dbReference>
<dbReference type="Proteomes" id="UP001161064">
    <property type="component" value="Unassembled WGS sequence"/>
</dbReference>
<evidence type="ECO:0000259" key="2">
    <source>
        <dbReference type="Pfam" id="PF05065"/>
    </source>
</evidence>
<dbReference type="EMBL" id="BPFZ01000011">
    <property type="protein sequence ID" value="GIU67619.1"/>
    <property type="molecule type" value="Genomic_DNA"/>
</dbReference>
<accession>A0ABQ4PX10</accession>
<sequence>MDTNLTQSPEARAAHNELLSAFEAFRAANDQRLAEIEKKSSADILLEEKVDRIDRSLNRAQTALDRLTLTGLRPNQTGTTLIDHQEAKAAWAGFMRRGDETALAQIEAKALSVGVASDGGHVAPPEVQATIDRRIFASSPMRRLASIRMTQSSVFRKPIATTAPAVGWVAETGTRAETATPSIDLLSFPIGQIYAMAAATQTLLDDALLDMDQWLAGEIAESFAAAESVAFITGDGVNKPRGLLAATTAPDATATWGQLGYLATGVAAGFAATNPVDRLVDLTYAPRTQYRSNATFMMNRRTVGQVRKFKDSTGQYIWQPSLVAGQPATLLGFPMVECEDMPDVSSGGFAIAFGDFEKGYLIVDRADISILRDPYSNKPFVMFYVTKRVGGGVQNFDAIKLLRFAVS</sequence>
<gene>
    <name evidence="3" type="ORF">PsB1_1773</name>
</gene>
<dbReference type="Pfam" id="PF05065">
    <property type="entry name" value="Phage_capsid"/>
    <property type="match status" value="1"/>
</dbReference>
<dbReference type="InterPro" id="IPR054612">
    <property type="entry name" value="Phage_capsid-like_C"/>
</dbReference>
<reference evidence="3" key="2">
    <citation type="journal article" date="2023" name="ISME Commun">
        <title>Characterization of a bloom-associated alphaproteobacterial lineage, 'Candidatus Phycosocius': insights into freshwater algal-bacterial interactions.</title>
        <authorList>
            <person name="Tanabe Y."/>
            <person name="Yamaguchi H."/>
            <person name="Yoshida M."/>
            <person name="Kai A."/>
            <person name="Okazaki Y."/>
        </authorList>
    </citation>
    <scope>NUCLEOTIDE SEQUENCE</scope>
    <source>
        <strain evidence="3">BOTRYCO-1</strain>
    </source>
</reference>
<evidence type="ECO:0000313" key="3">
    <source>
        <dbReference type="EMBL" id="GIU67619.1"/>
    </source>
</evidence>
<dbReference type="SUPFAM" id="SSF56563">
    <property type="entry name" value="Major capsid protein gp5"/>
    <property type="match status" value="1"/>
</dbReference>
<dbReference type="Gene3D" id="3.30.2400.10">
    <property type="entry name" value="Major capsid protein gp5"/>
    <property type="match status" value="1"/>
</dbReference>
<organism evidence="3 4">
    <name type="scientific">Candidatus Phycosocius spiralis</name>
    <dbReference type="NCBI Taxonomy" id="2815099"/>
    <lineage>
        <taxon>Bacteria</taxon>
        <taxon>Pseudomonadati</taxon>
        <taxon>Pseudomonadota</taxon>
        <taxon>Alphaproteobacteria</taxon>
        <taxon>Caulobacterales</taxon>
        <taxon>Caulobacterales incertae sedis</taxon>
        <taxon>Candidatus Phycosocius</taxon>
    </lineage>
</organism>
<reference evidence="3" key="1">
    <citation type="submission" date="2021-05" db="EMBL/GenBank/DDBJ databases">
        <authorList>
            <person name="Tanabe Y."/>
        </authorList>
    </citation>
    <scope>NUCLEOTIDE SEQUENCE</scope>
    <source>
        <strain evidence="3">BOTRYCO-1</strain>
    </source>
</reference>
<protein>
    <submittedName>
        <fullName evidence="3">Phage capsid protein</fullName>
    </submittedName>
</protein>
<keyword evidence="4" id="KW-1185">Reference proteome</keyword>
<comment type="subcellular location">
    <subcellularLocation>
        <location evidence="1">Virion</location>
    </subcellularLocation>
</comment>
<evidence type="ECO:0000313" key="4">
    <source>
        <dbReference type="Proteomes" id="UP001161064"/>
    </source>
</evidence>
<dbReference type="InterPro" id="IPR024455">
    <property type="entry name" value="Phage_capsid"/>
</dbReference>
<proteinExistence type="predicted"/>
<feature type="domain" description="Phage capsid-like C-terminal" evidence="2">
    <location>
        <begin position="119"/>
        <end position="404"/>
    </location>
</feature>
<dbReference type="RefSeq" id="WP_284360577.1">
    <property type="nucleotide sequence ID" value="NZ_BPFZ01000011.1"/>
</dbReference>